<feature type="binding site" evidence="18 21">
    <location>
        <position position="576"/>
    </location>
    <ligand>
        <name>ATP</name>
        <dbReference type="ChEBI" id="CHEBI:30616"/>
    </ligand>
</feature>
<keyword evidence="3" id="KW-0597">Phosphoprotein</keyword>
<keyword evidence="10 23" id="KW-0472">Membrane</keyword>
<protein>
    <recommendedName>
        <fullName evidence="2">receptor protein-tyrosine kinase</fullName>
        <ecNumber evidence="2">2.7.10.1</ecNumber>
    </recommendedName>
</protein>
<dbReference type="InterPro" id="IPR001824">
    <property type="entry name" value="Tyr_kinase_rcpt_3_CS"/>
</dbReference>
<feature type="region of interest" description="Disordered" evidence="22">
    <location>
        <begin position="672"/>
        <end position="701"/>
    </location>
</feature>
<dbReference type="PROSITE" id="PS50835">
    <property type="entry name" value="IG_LIKE"/>
    <property type="match status" value="1"/>
</dbReference>
<keyword evidence="14" id="KW-0325">Glycoprotein</keyword>
<dbReference type="Gene3D" id="3.30.200.20">
    <property type="entry name" value="Phosphorylase Kinase, domain 1"/>
    <property type="match status" value="1"/>
</dbReference>
<dbReference type="EC" id="2.7.10.1" evidence="2"/>
<name>A0A8J2RYZ2_9CRUS</name>
<dbReference type="Gene3D" id="1.10.510.10">
    <property type="entry name" value="Transferase(Phosphotransferase) domain 1"/>
    <property type="match status" value="1"/>
</dbReference>
<keyword evidence="7" id="KW-0418">Kinase</keyword>
<evidence type="ECO:0000256" key="19">
    <source>
        <dbReference type="PIRSR" id="PIRSR000615-3"/>
    </source>
</evidence>
<dbReference type="InterPro" id="IPR017441">
    <property type="entry name" value="Protein_kinase_ATP_BS"/>
</dbReference>
<evidence type="ECO:0000256" key="17">
    <source>
        <dbReference type="PIRSR" id="PIRSR000615-1"/>
    </source>
</evidence>
<keyword evidence="13" id="KW-0675">Receptor</keyword>
<dbReference type="InterPro" id="IPR008266">
    <property type="entry name" value="Tyr_kinase_AS"/>
</dbReference>
<dbReference type="SMART" id="SM00409">
    <property type="entry name" value="IG"/>
    <property type="match status" value="4"/>
</dbReference>
<evidence type="ECO:0000256" key="18">
    <source>
        <dbReference type="PIRSR" id="PIRSR000615-2"/>
    </source>
</evidence>
<accession>A0A8J2RYZ2</accession>
<feature type="binding site" evidence="18">
    <location>
        <position position="753"/>
    </location>
    <ligand>
        <name>ATP</name>
        <dbReference type="ChEBI" id="CHEBI:30616"/>
    </ligand>
</feature>
<dbReference type="InterPro" id="IPR007110">
    <property type="entry name" value="Ig-like_dom"/>
</dbReference>
<dbReference type="PANTHER" id="PTHR24416:SF600">
    <property type="entry name" value="PDGF- AND VEGF-RECEPTOR RELATED, ISOFORM J"/>
    <property type="match status" value="1"/>
</dbReference>
<evidence type="ECO:0000256" key="13">
    <source>
        <dbReference type="ARBA" id="ARBA00023170"/>
    </source>
</evidence>
<feature type="binding site" evidence="18">
    <location>
        <begin position="548"/>
        <end position="555"/>
    </location>
    <ligand>
        <name>ATP</name>
        <dbReference type="ChEBI" id="CHEBI:30616"/>
    </ligand>
</feature>
<dbReference type="SMART" id="SM00408">
    <property type="entry name" value="IGc2"/>
    <property type="match status" value="3"/>
</dbReference>
<feature type="transmembrane region" description="Helical" evidence="23">
    <location>
        <begin position="470"/>
        <end position="493"/>
    </location>
</feature>
<evidence type="ECO:0000313" key="27">
    <source>
        <dbReference type="Proteomes" id="UP000789390"/>
    </source>
</evidence>
<feature type="active site" description="Proton acceptor" evidence="17">
    <location>
        <position position="749"/>
    </location>
</feature>
<proteinExistence type="predicted"/>
<dbReference type="CDD" id="cd00096">
    <property type="entry name" value="Ig"/>
    <property type="match status" value="1"/>
</dbReference>
<evidence type="ECO:0000256" key="9">
    <source>
        <dbReference type="ARBA" id="ARBA00022989"/>
    </source>
</evidence>
<evidence type="ECO:0000256" key="7">
    <source>
        <dbReference type="ARBA" id="ARBA00022777"/>
    </source>
</evidence>
<evidence type="ECO:0000256" key="3">
    <source>
        <dbReference type="ARBA" id="ARBA00022553"/>
    </source>
</evidence>
<evidence type="ECO:0000256" key="10">
    <source>
        <dbReference type="ARBA" id="ARBA00023136"/>
    </source>
</evidence>
<dbReference type="FunFam" id="1.10.510.10:FF:000373">
    <property type="entry name" value="Receptor protein-tyrosine kinase"/>
    <property type="match status" value="1"/>
</dbReference>
<dbReference type="InterPro" id="IPR000719">
    <property type="entry name" value="Prot_kinase_dom"/>
</dbReference>
<evidence type="ECO:0000259" key="25">
    <source>
        <dbReference type="PROSITE" id="PS50835"/>
    </source>
</evidence>
<keyword evidence="6 18" id="KW-0547">Nucleotide-binding</keyword>
<dbReference type="PROSITE" id="PS00107">
    <property type="entry name" value="PROTEIN_KINASE_ATP"/>
    <property type="match status" value="1"/>
</dbReference>
<keyword evidence="15" id="KW-0393">Immunoglobulin domain</keyword>
<dbReference type="InterPro" id="IPR011009">
    <property type="entry name" value="Kinase-like_dom_sf"/>
</dbReference>
<dbReference type="SUPFAM" id="SSF48726">
    <property type="entry name" value="Immunoglobulin"/>
    <property type="match status" value="3"/>
</dbReference>
<dbReference type="FunFam" id="3.30.200.20:FF:001298">
    <property type="entry name" value="Uncharacterized protein"/>
    <property type="match status" value="1"/>
</dbReference>
<dbReference type="InterPro" id="IPR050122">
    <property type="entry name" value="RTK"/>
</dbReference>
<evidence type="ECO:0000313" key="26">
    <source>
        <dbReference type="EMBL" id="CAH0111101.1"/>
    </source>
</evidence>
<feature type="binding site" evidence="19">
    <location>
        <position position="754"/>
    </location>
    <ligand>
        <name>Mg(2+)</name>
        <dbReference type="ChEBI" id="CHEBI:18420"/>
    </ligand>
</feature>
<dbReference type="OrthoDB" id="3256376at2759"/>
<dbReference type="InterPro" id="IPR003599">
    <property type="entry name" value="Ig_sub"/>
</dbReference>
<evidence type="ECO:0000256" key="16">
    <source>
        <dbReference type="ARBA" id="ARBA00051243"/>
    </source>
</evidence>
<keyword evidence="11" id="KW-0829">Tyrosine-protein kinase</keyword>
<evidence type="ECO:0000256" key="2">
    <source>
        <dbReference type="ARBA" id="ARBA00011902"/>
    </source>
</evidence>
<dbReference type="Proteomes" id="UP000789390">
    <property type="component" value="Unassembled WGS sequence"/>
</dbReference>
<dbReference type="GO" id="GO:0043235">
    <property type="term" value="C:receptor complex"/>
    <property type="evidence" value="ECO:0007669"/>
    <property type="project" value="TreeGrafter"/>
</dbReference>
<keyword evidence="9 23" id="KW-1133">Transmembrane helix</keyword>
<dbReference type="GO" id="GO:0004714">
    <property type="term" value="F:transmembrane receptor protein tyrosine kinase activity"/>
    <property type="evidence" value="ECO:0007669"/>
    <property type="project" value="UniProtKB-EC"/>
</dbReference>
<evidence type="ECO:0000256" key="20">
    <source>
        <dbReference type="PIRSR" id="PIRSR000615-4"/>
    </source>
</evidence>
<comment type="caution">
    <text evidence="26">The sequence shown here is derived from an EMBL/GenBank/DDBJ whole genome shotgun (WGS) entry which is preliminary data.</text>
</comment>
<reference evidence="26" key="1">
    <citation type="submission" date="2021-11" db="EMBL/GenBank/DDBJ databases">
        <authorList>
            <person name="Schell T."/>
        </authorList>
    </citation>
    <scope>NUCLEOTIDE SEQUENCE</scope>
    <source>
        <strain evidence="26">M5</strain>
    </source>
</reference>
<evidence type="ECO:0000259" key="24">
    <source>
        <dbReference type="PROSITE" id="PS50011"/>
    </source>
</evidence>
<evidence type="ECO:0000256" key="22">
    <source>
        <dbReference type="SAM" id="MobiDB-lite"/>
    </source>
</evidence>
<feature type="compositionally biased region" description="Low complexity" evidence="22">
    <location>
        <begin position="683"/>
        <end position="693"/>
    </location>
</feature>
<evidence type="ECO:0000256" key="4">
    <source>
        <dbReference type="ARBA" id="ARBA00022679"/>
    </source>
</evidence>
<dbReference type="GO" id="GO:0005886">
    <property type="term" value="C:plasma membrane"/>
    <property type="evidence" value="ECO:0007669"/>
    <property type="project" value="TreeGrafter"/>
</dbReference>
<keyword evidence="5 23" id="KW-0812">Transmembrane</keyword>
<sequence>MLLLRLPLKMVKHLSLFHRLFVALISVLILLFNQGRANELNKNNGIMLPNKPQQIVNASANVTITCIFVHSAEIKWIYPEYLFKTPEISFRDKRLNFTFDKNETHVSSTMTLTKARARDTGLYECYLPLFAELRVKQYLYVFNKKEAVIKDGNQERFIFDKGEDINVPCKPTHPDVVISLKRTTQLTIENLSSVELNRELLTGPPSWSSQPTKGLLLRHVSLDDFGSYVCSGKKRNTTDKSANERFKMIVSGLDVHRNGSPDMNPVAGTDVTLTCRAYVFRSEPEWGFYRTVNDTQELIYINQFDPPSEFDVEINTTTLAIGGEADSYFKSTLTLYNVTKDYPTKFECRAMNDNGEVQAEMISFKITETSIPIIINKNKANSITLVKGQARNLTCTGHGSPPPKIQWFKDGVEYFEEVYNYNNSTVLTLQGVEEESGSYSCQLSNYLGESYKNFTVTFTETPEVIDNTTLIIAVTVTAVFVLVTLIIGVKIYIDQKNKNLFPGARALLDGNPREINDRLNLDEQIEILPYDKRWEFPRHRLKLGVQLGAGCFGRVVKGEAVGVKDAEEMVKTVAVKMVRSQTNVAALEALVGELKIMIHLGAHLNVVNLLGACTKSIIKGELLVIVEYCRYGNLQTYLIKHRKDFVNQVDEFGNLLSDAEMQQMGNTMNNRRELEHQGEESQVENNSSESAGETGEGSKEPESFWAYQQDPDTNVNAIITMSTTDLISWGFQIARGMDYLASRKVLHGDLAARNVLLADDGVAKVADFGMSRNMYYEGNYQKTSQGLMPVKWMAVESLTDRVFSTQSDVWSYGVLLWELFTLGKVPYPGMEANYQLIRQLENGYRMEKPDFAPNYIGEIMSGCWKLDPNERFTFSQIDEKISSQMESVVTEHYLNLNDSYDKLNEEKVNATECEPLGLAKSLDSKAKVAKWSSLSVRSSNERPKTEPKRLSLQEIVTTKHSNTAPLPTGNQYV</sequence>
<evidence type="ECO:0000256" key="15">
    <source>
        <dbReference type="ARBA" id="ARBA00023319"/>
    </source>
</evidence>
<dbReference type="PROSITE" id="PS00109">
    <property type="entry name" value="PROTEIN_KINASE_TYR"/>
    <property type="match status" value="1"/>
</dbReference>
<evidence type="ECO:0000256" key="5">
    <source>
        <dbReference type="ARBA" id="ARBA00022692"/>
    </source>
</evidence>
<evidence type="ECO:0000256" key="21">
    <source>
        <dbReference type="PROSITE-ProRule" id="PRU10141"/>
    </source>
</evidence>
<comment type="subcellular location">
    <subcellularLocation>
        <location evidence="1">Membrane</location>
        <topology evidence="1">Single-pass type I membrane protein</topology>
    </subcellularLocation>
</comment>
<keyword evidence="12" id="KW-1015">Disulfide bond</keyword>
<keyword evidence="27" id="KW-1185">Reference proteome</keyword>
<dbReference type="Gene3D" id="2.60.40.10">
    <property type="entry name" value="Immunoglobulins"/>
    <property type="match status" value="4"/>
</dbReference>
<dbReference type="EMBL" id="CAKKLH010000310">
    <property type="protein sequence ID" value="CAH0111101.1"/>
    <property type="molecule type" value="Genomic_DNA"/>
</dbReference>
<gene>
    <name evidence="26" type="ORF">DGAL_LOCUS14711</name>
</gene>
<dbReference type="PIRSF" id="PIRSF000615">
    <property type="entry name" value="TyrPK_CSF1-R"/>
    <property type="match status" value="1"/>
</dbReference>
<comment type="catalytic activity">
    <reaction evidence="16">
        <text>L-tyrosyl-[protein] + ATP = O-phospho-L-tyrosyl-[protein] + ADP + H(+)</text>
        <dbReference type="Rhea" id="RHEA:10596"/>
        <dbReference type="Rhea" id="RHEA-COMP:10136"/>
        <dbReference type="Rhea" id="RHEA-COMP:20101"/>
        <dbReference type="ChEBI" id="CHEBI:15378"/>
        <dbReference type="ChEBI" id="CHEBI:30616"/>
        <dbReference type="ChEBI" id="CHEBI:46858"/>
        <dbReference type="ChEBI" id="CHEBI:61978"/>
        <dbReference type="ChEBI" id="CHEBI:456216"/>
        <dbReference type="EC" id="2.7.10.1"/>
    </reaction>
</comment>
<dbReference type="InterPro" id="IPR003598">
    <property type="entry name" value="Ig_sub2"/>
</dbReference>
<dbReference type="PROSITE" id="PS00240">
    <property type="entry name" value="RECEPTOR_TYR_KIN_III"/>
    <property type="match status" value="1"/>
</dbReference>
<keyword evidence="8 18" id="KW-0067">ATP-binding</keyword>
<dbReference type="InterPro" id="IPR013783">
    <property type="entry name" value="Ig-like_fold"/>
</dbReference>
<evidence type="ECO:0000256" key="6">
    <source>
        <dbReference type="ARBA" id="ARBA00022741"/>
    </source>
</evidence>
<evidence type="ECO:0000256" key="23">
    <source>
        <dbReference type="SAM" id="Phobius"/>
    </source>
</evidence>
<dbReference type="InterPro" id="IPR001245">
    <property type="entry name" value="Ser-Thr/Tyr_kinase_cat_dom"/>
</dbReference>
<keyword evidence="19" id="KW-0460">Magnesium</keyword>
<evidence type="ECO:0000256" key="8">
    <source>
        <dbReference type="ARBA" id="ARBA00022840"/>
    </source>
</evidence>
<keyword evidence="19" id="KW-0479">Metal-binding</keyword>
<feature type="domain" description="Protein kinase" evidence="24">
    <location>
        <begin position="541"/>
        <end position="894"/>
    </location>
</feature>
<dbReference type="SUPFAM" id="SSF56112">
    <property type="entry name" value="Protein kinase-like (PK-like)"/>
    <property type="match status" value="1"/>
</dbReference>
<keyword evidence="4" id="KW-0808">Transferase</keyword>
<dbReference type="Pfam" id="PF07714">
    <property type="entry name" value="PK_Tyr_Ser-Thr"/>
    <property type="match status" value="1"/>
</dbReference>
<feature type="site" description="Important for interaction with phosphotyrosine-binding proteins" evidence="20">
    <location>
        <position position="893"/>
    </location>
</feature>
<feature type="binding site" evidence="19">
    <location>
        <position position="767"/>
    </location>
    <ligand>
        <name>Mg(2+)</name>
        <dbReference type="ChEBI" id="CHEBI:18420"/>
    </ligand>
</feature>
<dbReference type="PANTHER" id="PTHR24416">
    <property type="entry name" value="TYROSINE-PROTEIN KINASE RECEPTOR"/>
    <property type="match status" value="1"/>
</dbReference>
<organism evidence="26 27">
    <name type="scientific">Daphnia galeata</name>
    <dbReference type="NCBI Taxonomy" id="27404"/>
    <lineage>
        <taxon>Eukaryota</taxon>
        <taxon>Metazoa</taxon>
        <taxon>Ecdysozoa</taxon>
        <taxon>Arthropoda</taxon>
        <taxon>Crustacea</taxon>
        <taxon>Branchiopoda</taxon>
        <taxon>Diplostraca</taxon>
        <taxon>Cladocera</taxon>
        <taxon>Anomopoda</taxon>
        <taxon>Daphniidae</taxon>
        <taxon>Daphnia</taxon>
    </lineage>
</organism>
<dbReference type="GO" id="GO:0005524">
    <property type="term" value="F:ATP binding"/>
    <property type="evidence" value="ECO:0007669"/>
    <property type="project" value="UniProtKB-UniRule"/>
</dbReference>
<dbReference type="InterPro" id="IPR036179">
    <property type="entry name" value="Ig-like_dom_sf"/>
</dbReference>
<dbReference type="PROSITE" id="PS50011">
    <property type="entry name" value="PROTEIN_KINASE_DOM"/>
    <property type="match status" value="1"/>
</dbReference>
<dbReference type="AlphaFoldDB" id="A0A8J2RYZ2"/>
<dbReference type="Pfam" id="PF13927">
    <property type="entry name" value="Ig_3"/>
    <property type="match status" value="1"/>
</dbReference>
<feature type="domain" description="Ig-like" evidence="25">
    <location>
        <begin position="372"/>
        <end position="459"/>
    </location>
</feature>
<evidence type="ECO:0000256" key="1">
    <source>
        <dbReference type="ARBA" id="ARBA00004479"/>
    </source>
</evidence>
<evidence type="ECO:0000256" key="12">
    <source>
        <dbReference type="ARBA" id="ARBA00023157"/>
    </source>
</evidence>
<dbReference type="GO" id="GO:0046872">
    <property type="term" value="F:metal ion binding"/>
    <property type="evidence" value="ECO:0007669"/>
    <property type="project" value="UniProtKB-KW"/>
</dbReference>
<evidence type="ECO:0000256" key="14">
    <source>
        <dbReference type="ARBA" id="ARBA00023180"/>
    </source>
</evidence>
<dbReference type="GO" id="GO:0007169">
    <property type="term" value="P:cell surface receptor protein tyrosine kinase signaling pathway"/>
    <property type="evidence" value="ECO:0007669"/>
    <property type="project" value="InterPro"/>
</dbReference>
<evidence type="ECO:0000256" key="11">
    <source>
        <dbReference type="ARBA" id="ARBA00023137"/>
    </source>
</evidence>